<keyword evidence="1" id="KW-0812">Transmembrane</keyword>
<dbReference type="Ensembl" id="ENSLLTT00000006611.1">
    <property type="protein sequence ID" value="ENSLLTP00000006362.1"/>
    <property type="gene ID" value="ENSLLTG00000004874.1"/>
</dbReference>
<keyword evidence="1" id="KW-1133">Transmembrane helix</keyword>
<dbReference type="AlphaFoldDB" id="A0A8C5RR43"/>
<evidence type="ECO:0000313" key="3">
    <source>
        <dbReference type="Proteomes" id="UP000694406"/>
    </source>
</evidence>
<reference evidence="2" key="2">
    <citation type="submission" date="2025-09" db="UniProtKB">
        <authorList>
            <consortium name="Ensembl"/>
        </authorList>
    </citation>
    <scope>IDENTIFICATION</scope>
</reference>
<accession>A0A8C5RR43</accession>
<evidence type="ECO:0000313" key="2">
    <source>
        <dbReference type="Ensembl" id="ENSLLTP00000006362.1"/>
    </source>
</evidence>
<protein>
    <submittedName>
        <fullName evidence="2">Uncharacterized protein</fullName>
    </submittedName>
</protein>
<feature type="transmembrane region" description="Helical" evidence="1">
    <location>
        <begin position="40"/>
        <end position="61"/>
    </location>
</feature>
<proteinExistence type="predicted"/>
<keyword evidence="3" id="KW-1185">Reference proteome</keyword>
<dbReference type="Proteomes" id="UP000694406">
    <property type="component" value="Unplaced"/>
</dbReference>
<keyword evidence="1" id="KW-0472">Membrane</keyword>
<organism evidence="2 3">
    <name type="scientific">Laticauda laticaudata</name>
    <name type="common">Blue-ringed sea krait</name>
    <name type="synonym">Blue-lipped sea krait</name>
    <dbReference type="NCBI Taxonomy" id="8630"/>
    <lineage>
        <taxon>Eukaryota</taxon>
        <taxon>Metazoa</taxon>
        <taxon>Chordata</taxon>
        <taxon>Craniata</taxon>
        <taxon>Vertebrata</taxon>
        <taxon>Euteleostomi</taxon>
        <taxon>Lepidosauria</taxon>
        <taxon>Squamata</taxon>
        <taxon>Bifurcata</taxon>
        <taxon>Unidentata</taxon>
        <taxon>Episquamata</taxon>
        <taxon>Toxicofera</taxon>
        <taxon>Serpentes</taxon>
        <taxon>Colubroidea</taxon>
        <taxon>Elapidae</taxon>
        <taxon>Laticaudinae</taxon>
        <taxon>Laticauda</taxon>
    </lineage>
</organism>
<name>A0A8C5RR43_LATLA</name>
<reference evidence="2" key="1">
    <citation type="submission" date="2025-08" db="UniProtKB">
        <authorList>
            <consortium name="Ensembl"/>
        </authorList>
    </citation>
    <scope>IDENTIFICATION</scope>
</reference>
<evidence type="ECO:0000256" key="1">
    <source>
        <dbReference type="SAM" id="Phobius"/>
    </source>
</evidence>
<sequence length="81" mass="9343">LLGTEAFSWDLEAFCGFLILHFHFLKTLEHRTDLSFKRPCSFIFIALIAFTVVPIVEIQSYPDQIFHRKGPLDTVSVKNDT</sequence>